<dbReference type="SUPFAM" id="SSF53850">
    <property type="entry name" value="Periplasmic binding protein-like II"/>
    <property type="match status" value="1"/>
</dbReference>
<dbReference type="PANTHER" id="PTHR42928">
    <property type="entry name" value="TRICARBOXYLATE-BINDING PROTEIN"/>
    <property type="match status" value="1"/>
</dbReference>
<feature type="chain" id="PRO_5001716305" description="ABC transporter substrate-binding protein" evidence="2">
    <location>
        <begin position="25"/>
        <end position="326"/>
    </location>
</feature>
<reference evidence="3 4" key="1">
    <citation type="journal article" date="2014" name="Genome Announc.">
        <title>Complete Genome Sequence of Polychlorinated Biphenyl Degrader Comamonas testosteroni TK102 (NBRC 109938).</title>
        <authorList>
            <person name="Fukuda K."/>
            <person name="Hosoyama A."/>
            <person name="Tsuchikane K."/>
            <person name="Ohji S."/>
            <person name="Yamazoe A."/>
            <person name="Fujita N."/>
            <person name="Shintani M."/>
            <person name="Kimbara K."/>
        </authorList>
    </citation>
    <scope>NUCLEOTIDE SEQUENCE [LARGE SCALE GENOMIC DNA]</scope>
    <source>
        <strain evidence="3">TK102</strain>
    </source>
</reference>
<feature type="signal peptide" evidence="2">
    <location>
        <begin position="1"/>
        <end position="24"/>
    </location>
</feature>
<keyword evidence="2" id="KW-0732">Signal</keyword>
<dbReference type="InterPro" id="IPR042100">
    <property type="entry name" value="Bug_dom1"/>
</dbReference>
<evidence type="ECO:0000313" key="4">
    <source>
        <dbReference type="Proteomes" id="UP000028782"/>
    </source>
</evidence>
<dbReference type="Pfam" id="PF03401">
    <property type="entry name" value="TctC"/>
    <property type="match status" value="1"/>
</dbReference>
<proteinExistence type="inferred from homology"/>
<dbReference type="AlphaFoldDB" id="A0A076PNW9"/>
<protein>
    <recommendedName>
        <fullName evidence="5">ABC transporter substrate-binding protein</fullName>
    </recommendedName>
</protein>
<dbReference type="HOGENOM" id="CLU_045683_0_0_4"/>
<dbReference type="InterPro" id="IPR005064">
    <property type="entry name" value="BUG"/>
</dbReference>
<dbReference type="CDD" id="cd13578">
    <property type="entry name" value="PBP2_Bug27"/>
    <property type="match status" value="1"/>
</dbReference>
<dbReference type="EMBL" id="CP006704">
    <property type="protein sequence ID" value="AIJ47433.1"/>
    <property type="molecule type" value="Genomic_DNA"/>
</dbReference>
<name>A0A076PNW9_COMTE</name>
<dbReference type="PIRSF" id="PIRSF017082">
    <property type="entry name" value="YflP"/>
    <property type="match status" value="1"/>
</dbReference>
<comment type="similarity">
    <text evidence="1">Belongs to the UPF0065 (bug) family.</text>
</comment>
<accession>A0A076PNW9</accession>
<evidence type="ECO:0000256" key="2">
    <source>
        <dbReference type="SAM" id="SignalP"/>
    </source>
</evidence>
<dbReference type="Proteomes" id="UP000028782">
    <property type="component" value="Chromosome"/>
</dbReference>
<dbReference type="KEGG" id="ctes:O987_16595"/>
<dbReference type="RefSeq" id="WP_003054169.1">
    <property type="nucleotide sequence ID" value="NZ_CP006704.1"/>
</dbReference>
<evidence type="ECO:0000313" key="3">
    <source>
        <dbReference type="EMBL" id="AIJ47433.1"/>
    </source>
</evidence>
<dbReference type="Gene3D" id="3.40.190.150">
    <property type="entry name" value="Bordetella uptake gene, domain 1"/>
    <property type="match status" value="1"/>
</dbReference>
<evidence type="ECO:0000256" key="1">
    <source>
        <dbReference type="ARBA" id="ARBA00006987"/>
    </source>
</evidence>
<evidence type="ECO:0008006" key="5">
    <source>
        <dbReference type="Google" id="ProtNLM"/>
    </source>
</evidence>
<organism evidence="3 4">
    <name type="scientific">Comamonas testosteroni TK102</name>
    <dbReference type="NCBI Taxonomy" id="1392005"/>
    <lineage>
        <taxon>Bacteria</taxon>
        <taxon>Pseudomonadati</taxon>
        <taxon>Pseudomonadota</taxon>
        <taxon>Betaproteobacteria</taxon>
        <taxon>Burkholderiales</taxon>
        <taxon>Comamonadaceae</taxon>
        <taxon>Comamonas</taxon>
    </lineage>
</organism>
<sequence length="326" mass="35021">MRLNIKLWFATLATCAIGMTSAHASDIYPSRPIRLIVPYPPGGLADTFSRSLAKNIGDKLKQPVIIENKPGANQVIGVESALRAPADGYTLFLGSMTSLATNIGVYRQLPYDPIRDFSPVSSLFSSPLILTVRADIPAYNVEDLVTIARKNPGKTTYASLGDGGSLHLASELFSQAADIKLLRVPYKGSAQAINDVMGGNITMIFDAGSTVIPQVEGKRLRALAVTGDKPIPALPGIPSMKQAGYPSVDISVWWGLVVRSGTPKPIVDTLNKAVKATLASPEFAQPFVGYGLTIESSSPEQFGNFMREESKRWPTFMAKIGIQAQQ</sequence>
<gene>
    <name evidence="3" type="ORF">O987_16595</name>
</gene>
<dbReference type="PANTHER" id="PTHR42928:SF5">
    <property type="entry name" value="BLR1237 PROTEIN"/>
    <property type="match status" value="1"/>
</dbReference>
<dbReference type="Gene3D" id="3.40.190.10">
    <property type="entry name" value="Periplasmic binding protein-like II"/>
    <property type="match status" value="1"/>
</dbReference>